<dbReference type="Proteomes" id="UP000189339">
    <property type="component" value="Unassembled WGS sequence"/>
</dbReference>
<dbReference type="InterPro" id="IPR050219">
    <property type="entry name" value="DnaG_primase"/>
</dbReference>
<dbReference type="SUPFAM" id="SSF56731">
    <property type="entry name" value="DNA primase core"/>
    <property type="match status" value="1"/>
</dbReference>
<evidence type="ECO:0000256" key="8">
    <source>
        <dbReference type="ARBA" id="ARBA00022833"/>
    </source>
</evidence>
<keyword evidence="1" id="KW-0240">DNA-directed RNA polymerase</keyword>
<evidence type="ECO:0000259" key="10">
    <source>
        <dbReference type="PROSITE" id="PS50880"/>
    </source>
</evidence>
<evidence type="ECO:0000256" key="7">
    <source>
        <dbReference type="ARBA" id="ARBA00022771"/>
    </source>
</evidence>
<dbReference type="GO" id="GO:0000428">
    <property type="term" value="C:DNA-directed RNA polymerase complex"/>
    <property type="evidence" value="ECO:0007669"/>
    <property type="project" value="UniProtKB-KW"/>
</dbReference>
<dbReference type="SMART" id="SM00493">
    <property type="entry name" value="TOPRIM"/>
    <property type="match status" value="1"/>
</dbReference>
<dbReference type="Pfam" id="PF08275">
    <property type="entry name" value="DNAG_N"/>
    <property type="match status" value="1"/>
</dbReference>
<organism evidence="11 12">
    <name type="scientific">Marinobacter lutaoensis</name>
    <dbReference type="NCBI Taxonomy" id="135739"/>
    <lineage>
        <taxon>Bacteria</taxon>
        <taxon>Pseudomonadati</taxon>
        <taxon>Pseudomonadota</taxon>
        <taxon>Gammaproteobacteria</taxon>
        <taxon>Pseudomonadales</taxon>
        <taxon>Marinobacteraceae</taxon>
        <taxon>Marinobacter</taxon>
    </lineage>
</organism>
<keyword evidence="12" id="KW-1185">Reference proteome</keyword>
<evidence type="ECO:0000313" key="11">
    <source>
        <dbReference type="EMBL" id="ONF42627.1"/>
    </source>
</evidence>
<accession>A0A1V2DPS0</accession>
<dbReference type="GO" id="GO:0006269">
    <property type="term" value="P:DNA replication, synthesis of primer"/>
    <property type="evidence" value="ECO:0007669"/>
    <property type="project" value="UniProtKB-KW"/>
</dbReference>
<dbReference type="InterPro" id="IPR036977">
    <property type="entry name" value="DNA_primase_Znf_CHC2"/>
</dbReference>
<dbReference type="GO" id="GO:0003899">
    <property type="term" value="F:DNA-directed RNA polymerase activity"/>
    <property type="evidence" value="ECO:0007669"/>
    <property type="project" value="InterPro"/>
</dbReference>
<evidence type="ECO:0000256" key="4">
    <source>
        <dbReference type="ARBA" id="ARBA00022695"/>
    </source>
</evidence>
<proteinExistence type="predicted"/>
<dbReference type="EMBL" id="MSCW01000009">
    <property type="protein sequence ID" value="ONF42627.1"/>
    <property type="molecule type" value="Genomic_DNA"/>
</dbReference>
<keyword evidence="3" id="KW-0808">Transferase</keyword>
<dbReference type="Gene3D" id="3.90.580.10">
    <property type="entry name" value="Zinc finger, CHC2-type domain"/>
    <property type="match status" value="1"/>
</dbReference>
<dbReference type="InterPro" id="IPR002694">
    <property type="entry name" value="Znf_CHC2"/>
</dbReference>
<sequence>MKCGATHVAGLLGEEMSLFCNFQDAPKLIKDKLLLSSVVEEYGVTLKRQGKEWVGLCPFHEEKTPSFSVNDSKGVYLCRGCSAHGDVITFVSEMTGQSPGQVIRSLVKRLGYQITPSEEWKSGRVSNKRPILRADDRDLLTGFHNYVAQMAHRNLVALLRHEPDSPVVRYLQQERSYSESVILQYGLGYLPSQAELYDLARAPHPLNPEPTELTRQHWEALAVETGLLKNGHSRSMFQGRLLFPITNSSGQCVAFSARVIPGAEGDAILPDRKYLNSPNTRIFDKSNALFGMVPWSEVLDDSALREAWRTRLNTSVVLIVEGLTDAIRLAERGIHAVAAMGTGITKSHLRTIFRQFKYVQVVTDGDDAGISAAKRTLVEGIPFLKPGTRFYAIALPEGEDPDTFFEVASNADTVQSMLAILPKLHVEDVWYQQFIAPVCEPLTLADQVTIERALSGTHDAPMPEDPDWRLAFHRFVADKTGYVTRPYCHKRGIGLPSPLHHSLIQGDAAVFWLYRVSRYPALLACLSPWDNRWWVRDALNGLLANPIEVPPTLRVLFHTRASLSENTIDPNELESWSDLAHHLIEAGFPSSLLVHWSEIARDTDRSLEKLGYTQEVFAPDLWEYELTSWVEDLDKRLTSRLHQSVSAT</sequence>
<dbReference type="CDD" id="cd03364">
    <property type="entry name" value="TOPRIM_DnaG_primases"/>
    <property type="match status" value="1"/>
</dbReference>
<keyword evidence="6" id="KW-0479">Metal-binding</keyword>
<keyword evidence="9" id="KW-0804">Transcription</keyword>
<evidence type="ECO:0000256" key="6">
    <source>
        <dbReference type="ARBA" id="ARBA00022723"/>
    </source>
</evidence>
<protein>
    <recommendedName>
        <fullName evidence="10">Toprim domain-containing protein</fullName>
    </recommendedName>
</protein>
<dbReference type="STRING" id="135739.BTO32_15610"/>
<dbReference type="GO" id="GO:0008270">
    <property type="term" value="F:zinc ion binding"/>
    <property type="evidence" value="ECO:0007669"/>
    <property type="project" value="UniProtKB-KW"/>
</dbReference>
<keyword evidence="8" id="KW-0862">Zinc</keyword>
<keyword evidence="4" id="KW-0548">Nucleotidyltransferase</keyword>
<dbReference type="Pfam" id="PF01807">
    <property type="entry name" value="Zn_ribbon_DnaG"/>
    <property type="match status" value="1"/>
</dbReference>
<name>A0A1V2DPS0_9GAMM</name>
<dbReference type="PROSITE" id="PS50880">
    <property type="entry name" value="TOPRIM"/>
    <property type="match status" value="1"/>
</dbReference>
<dbReference type="GO" id="GO:0005737">
    <property type="term" value="C:cytoplasm"/>
    <property type="evidence" value="ECO:0007669"/>
    <property type="project" value="TreeGrafter"/>
</dbReference>
<feature type="domain" description="Toprim" evidence="10">
    <location>
        <begin position="315"/>
        <end position="396"/>
    </location>
</feature>
<evidence type="ECO:0000256" key="2">
    <source>
        <dbReference type="ARBA" id="ARBA00022515"/>
    </source>
</evidence>
<dbReference type="Gene3D" id="3.90.980.10">
    <property type="entry name" value="DNA primase, catalytic core, N-terminal domain"/>
    <property type="match status" value="1"/>
</dbReference>
<dbReference type="GO" id="GO:1990077">
    <property type="term" value="C:primosome complex"/>
    <property type="evidence" value="ECO:0007669"/>
    <property type="project" value="UniProtKB-KW"/>
</dbReference>
<dbReference type="GO" id="GO:0003677">
    <property type="term" value="F:DNA binding"/>
    <property type="evidence" value="ECO:0007669"/>
    <property type="project" value="InterPro"/>
</dbReference>
<dbReference type="PANTHER" id="PTHR30313:SF2">
    <property type="entry name" value="DNA PRIMASE"/>
    <property type="match status" value="1"/>
</dbReference>
<dbReference type="InterPro" id="IPR037068">
    <property type="entry name" value="DNA_primase_core_N_sf"/>
</dbReference>
<dbReference type="InterPro" id="IPR013264">
    <property type="entry name" value="DNAG_N"/>
</dbReference>
<evidence type="ECO:0000256" key="3">
    <source>
        <dbReference type="ARBA" id="ARBA00022679"/>
    </source>
</evidence>
<dbReference type="InterPro" id="IPR006171">
    <property type="entry name" value="TOPRIM_dom"/>
</dbReference>
<dbReference type="SMART" id="SM00400">
    <property type="entry name" value="ZnF_CHCC"/>
    <property type="match status" value="1"/>
</dbReference>
<evidence type="ECO:0000256" key="5">
    <source>
        <dbReference type="ARBA" id="ARBA00022705"/>
    </source>
</evidence>
<dbReference type="SUPFAM" id="SSF57783">
    <property type="entry name" value="Zinc beta-ribbon"/>
    <property type="match status" value="1"/>
</dbReference>
<dbReference type="Gene3D" id="3.40.1360.10">
    <property type="match status" value="1"/>
</dbReference>
<evidence type="ECO:0000256" key="1">
    <source>
        <dbReference type="ARBA" id="ARBA00022478"/>
    </source>
</evidence>
<comment type="caution">
    <text evidence="11">The sequence shown here is derived from an EMBL/GenBank/DDBJ whole genome shotgun (WGS) entry which is preliminary data.</text>
</comment>
<evidence type="ECO:0000256" key="9">
    <source>
        <dbReference type="ARBA" id="ARBA00023163"/>
    </source>
</evidence>
<keyword evidence="2" id="KW-0639">Primosome</keyword>
<reference evidence="11 12" key="1">
    <citation type="submission" date="2016-12" db="EMBL/GenBank/DDBJ databases">
        <title>Marinobacter lutaoensis whole genome sequencing.</title>
        <authorList>
            <person name="Verma A."/>
            <person name="Krishnamurthi S."/>
        </authorList>
    </citation>
    <scope>NUCLEOTIDE SEQUENCE [LARGE SCALE GENOMIC DNA]</scope>
    <source>
        <strain evidence="11 12">T5054</strain>
    </source>
</reference>
<dbReference type="InterPro" id="IPR034151">
    <property type="entry name" value="TOPRIM_DnaG_bac"/>
</dbReference>
<dbReference type="AlphaFoldDB" id="A0A1V2DPS0"/>
<keyword evidence="5" id="KW-0235">DNA replication</keyword>
<gene>
    <name evidence="11" type="ORF">BTO32_15610</name>
</gene>
<dbReference type="PANTHER" id="PTHR30313">
    <property type="entry name" value="DNA PRIMASE"/>
    <property type="match status" value="1"/>
</dbReference>
<keyword evidence="7" id="KW-0863">Zinc-finger</keyword>
<dbReference type="Pfam" id="PF13155">
    <property type="entry name" value="Toprim_2"/>
    <property type="match status" value="1"/>
</dbReference>
<evidence type="ECO:0000313" key="12">
    <source>
        <dbReference type="Proteomes" id="UP000189339"/>
    </source>
</evidence>